<gene>
    <name evidence="1" type="ORF">HCU73_16665</name>
</gene>
<dbReference type="Gene3D" id="3.40.50.300">
    <property type="entry name" value="P-loop containing nucleotide triphosphate hydrolases"/>
    <property type="match status" value="1"/>
</dbReference>
<sequence length="328" mass="35887">MTRRLFVHVGPPKTGTTAIQSLFRDLGDPRLAYPTAGQWPDGAHNLLTFALRGETSWGAIVIPPVAELMPQVSAELDAAPADALISSEGLANVASYRQLLDALGPTVARFDAVIPILTLRHPLERAASDYNQRVKDAQHGERALPDDDLARRIDALRITPMIEAWRRVSPETRLLSYHPAESLLARFCALVGRPDLTPPETPWRNRSLGGVGLALLLLGNRLLPDPAARHRFLAEDLKDQHGLRLWRGASFPYSDAAVDRAMATTVTPDLEAARDRHGVDLTAWTRPPRATLSEADRAQIRQVAEAFLPASDRRAAEIEAVMAAFPAA</sequence>
<comment type="caution">
    <text evidence="1">The sequence shown here is derived from an EMBL/GenBank/DDBJ whole genome shotgun (WGS) entry which is preliminary data.</text>
</comment>
<proteinExistence type="predicted"/>
<keyword evidence="2" id="KW-1185">Reference proteome</keyword>
<reference evidence="1 2" key="1">
    <citation type="submission" date="2020-04" db="EMBL/GenBank/DDBJ databases">
        <authorList>
            <person name="Yoon J."/>
        </authorList>
    </citation>
    <scope>NUCLEOTIDE SEQUENCE [LARGE SCALE GENOMIC DNA]</scope>
    <source>
        <strain evidence="1 2">KMU-115</strain>
    </source>
</reference>
<evidence type="ECO:0000313" key="1">
    <source>
        <dbReference type="EMBL" id="NKX46227.1"/>
    </source>
</evidence>
<dbReference type="RefSeq" id="WP_168624610.1">
    <property type="nucleotide sequence ID" value="NZ_JAAZQQ010000006.1"/>
</dbReference>
<evidence type="ECO:0000313" key="2">
    <source>
        <dbReference type="Proteomes" id="UP000526408"/>
    </source>
</evidence>
<dbReference type="SUPFAM" id="SSF52540">
    <property type="entry name" value="P-loop containing nucleoside triphosphate hydrolases"/>
    <property type="match status" value="1"/>
</dbReference>
<dbReference type="InterPro" id="IPR027417">
    <property type="entry name" value="P-loop_NTPase"/>
</dbReference>
<organism evidence="1 2">
    <name type="scientific">Roseicyclus persicicus</name>
    <dbReference type="NCBI Taxonomy" id="2650661"/>
    <lineage>
        <taxon>Bacteria</taxon>
        <taxon>Pseudomonadati</taxon>
        <taxon>Pseudomonadota</taxon>
        <taxon>Alphaproteobacteria</taxon>
        <taxon>Rhodobacterales</taxon>
        <taxon>Roseobacteraceae</taxon>
        <taxon>Roseicyclus</taxon>
    </lineage>
</organism>
<name>A0A7X6JY37_9RHOB</name>
<dbReference type="Proteomes" id="UP000526408">
    <property type="component" value="Unassembled WGS sequence"/>
</dbReference>
<dbReference type="AlphaFoldDB" id="A0A7X6JY37"/>
<dbReference type="EMBL" id="JAAZQQ010000006">
    <property type="protein sequence ID" value="NKX46227.1"/>
    <property type="molecule type" value="Genomic_DNA"/>
</dbReference>
<accession>A0A7X6JY37</accession>
<protein>
    <submittedName>
        <fullName evidence="1">Uncharacterized protein</fullName>
    </submittedName>
</protein>